<proteinExistence type="predicted"/>
<organism evidence="1 2">
    <name type="scientific">Caerostris darwini</name>
    <dbReference type="NCBI Taxonomy" id="1538125"/>
    <lineage>
        <taxon>Eukaryota</taxon>
        <taxon>Metazoa</taxon>
        <taxon>Ecdysozoa</taxon>
        <taxon>Arthropoda</taxon>
        <taxon>Chelicerata</taxon>
        <taxon>Arachnida</taxon>
        <taxon>Araneae</taxon>
        <taxon>Araneomorphae</taxon>
        <taxon>Entelegynae</taxon>
        <taxon>Araneoidea</taxon>
        <taxon>Araneidae</taxon>
        <taxon>Caerostris</taxon>
    </lineage>
</organism>
<gene>
    <name evidence="1" type="ORF">CDAR_513731</name>
</gene>
<evidence type="ECO:0000313" key="1">
    <source>
        <dbReference type="EMBL" id="GIY29280.1"/>
    </source>
</evidence>
<accession>A0AAV4S566</accession>
<comment type="caution">
    <text evidence="1">The sequence shown here is derived from an EMBL/GenBank/DDBJ whole genome shotgun (WGS) entry which is preliminary data.</text>
</comment>
<dbReference type="Proteomes" id="UP001054837">
    <property type="component" value="Unassembled WGS sequence"/>
</dbReference>
<sequence length="88" mass="9156">MLIRVSASKLIESLTTRSLLQISALVLALVGYTLATGGGNYGSGSGSGRGNYGLYQAAEAETTELDQVSDTAEEDLEEVLVETTVAKT</sequence>
<dbReference type="AlphaFoldDB" id="A0AAV4S566"/>
<protein>
    <submittedName>
        <fullName evidence="1">Uncharacterized protein</fullName>
    </submittedName>
</protein>
<name>A0AAV4S566_9ARAC</name>
<reference evidence="1 2" key="1">
    <citation type="submission" date="2021-06" db="EMBL/GenBank/DDBJ databases">
        <title>Caerostris darwini draft genome.</title>
        <authorList>
            <person name="Kono N."/>
            <person name="Arakawa K."/>
        </authorList>
    </citation>
    <scope>NUCLEOTIDE SEQUENCE [LARGE SCALE GENOMIC DNA]</scope>
</reference>
<keyword evidence="2" id="KW-1185">Reference proteome</keyword>
<evidence type="ECO:0000313" key="2">
    <source>
        <dbReference type="Proteomes" id="UP001054837"/>
    </source>
</evidence>
<dbReference type="EMBL" id="BPLQ01007299">
    <property type="protein sequence ID" value="GIY29280.1"/>
    <property type="molecule type" value="Genomic_DNA"/>
</dbReference>